<evidence type="ECO:0000313" key="2">
    <source>
        <dbReference type="EMBL" id="WPL15763.1"/>
    </source>
</evidence>
<protein>
    <recommendedName>
        <fullName evidence="4">Phospholipase A2</fullName>
    </recommendedName>
</protein>
<accession>A0ABZ0S690</accession>
<sequence length="132" mass="14098">MIRQTIVVALMAMSLAGGSESALAFKCMPIYGNWCGIDWPQAGHVPPPIDPFDAACMRHDLCTAGFGSDIACDRAFVGELHALALRHGGLPRPLQWAEFVIRLKAGGYPSGMPMPSPWDVMGLASSLAAPCW</sequence>
<keyword evidence="3" id="KW-1185">Reference proteome</keyword>
<evidence type="ECO:0000313" key="3">
    <source>
        <dbReference type="Proteomes" id="UP001432180"/>
    </source>
</evidence>
<evidence type="ECO:0000256" key="1">
    <source>
        <dbReference type="SAM" id="SignalP"/>
    </source>
</evidence>
<evidence type="ECO:0008006" key="4">
    <source>
        <dbReference type="Google" id="ProtNLM"/>
    </source>
</evidence>
<keyword evidence="1" id="KW-0732">Signal</keyword>
<organism evidence="2 3">
    <name type="scientific">Thiorhodovibrio winogradskyi</name>
    <dbReference type="NCBI Taxonomy" id="77007"/>
    <lineage>
        <taxon>Bacteria</taxon>
        <taxon>Pseudomonadati</taxon>
        <taxon>Pseudomonadota</taxon>
        <taxon>Gammaproteobacteria</taxon>
        <taxon>Chromatiales</taxon>
        <taxon>Chromatiaceae</taxon>
        <taxon>Thiorhodovibrio</taxon>
    </lineage>
</organism>
<dbReference type="SUPFAM" id="SSF48619">
    <property type="entry name" value="Phospholipase A2, PLA2"/>
    <property type="match status" value="1"/>
</dbReference>
<dbReference type="EMBL" id="CP121472">
    <property type="protein sequence ID" value="WPL15763.1"/>
    <property type="molecule type" value="Genomic_DNA"/>
</dbReference>
<name>A0ABZ0S690_9GAMM</name>
<proteinExistence type="predicted"/>
<feature type="chain" id="PRO_5046016727" description="Phospholipase A2" evidence="1">
    <location>
        <begin position="25"/>
        <end position="132"/>
    </location>
</feature>
<dbReference type="RefSeq" id="WP_328986314.1">
    <property type="nucleotide sequence ID" value="NZ_CP121472.1"/>
</dbReference>
<dbReference type="Proteomes" id="UP001432180">
    <property type="component" value="Chromosome"/>
</dbReference>
<dbReference type="Gene3D" id="1.20.90.10">
    <property type="entry name" value="Phospholipase A2 domain"/>
    <property type="match status" value="1"/>
</dbReference>
<dbReference type="InterPro" id="IPR036444">
    <property type="entry name" value="PLipase_A2_dom_sf"/>
</dbReference>
<feature type="signal peptide" evidence="1">
    <location>
        <begin position="1"/>
        <end position="24"/>
    </location>
</feature>
<gene>
    <name evidence="2" type="ORF">Thiowin_00680</name>
</gene>
<reference evidence="2 3" key="1">
    <citation type="journal article" date="2023" name="Microorganisms">
        <title>Thiorhodovibrio frisius and Trv. litoralis spp. nov., Two Novel Members from a Clade of Fastidious Purple Sulfur Bacteria That Exhibit Unique Red-Shifted Light-Harvesting Capabilities.</title>
        <authorList>
            <person name="Methner A."/>
            <person name="Kuzyk S.B."/>
            <person name="Petersen J."/>
            <person name="Bauer S."/>
            <person name="Brinkmann H."/>
            <person name="Sichau K."/>
            <person name="Wanner G."/>
            <person name="Wolf J."/>
            <person name="Neumann-Schaal M."/>
            <person name="Henke P."/>
            <person name="Tank M."/>
            <person name="Sproer C."/>
            <person name="Bunk B."/>
            <person name="Overmann J."/>
        </authorList>
    </citation>
    <scope>NUCLEOTIDE SEQUENCE [LARGE SCALE GENOMIC DNA]</scope>
    <source>
        <strain evidence="2 3">DSM 6702</strain>
    </source>
</reference>